<evidence type="ECO:0000313" key="1">
    <source>
        <dbReference type="EMBL" id="KAF5795001.1"/>
    </source>
</evidence>
<name>A0A251U4Q5_HELAN</name>
<reference evidence="1 3" key="1">
    <citation type="journal article" date="2017" name="Nature">
        <title>The sunflower genome provides insights into oil metabolism, flowering and Asterid evolution.</title>
        <authorList>
            <person name="Badouin H."/>
            <person name="Gouzy J."/>
            <person name="Grassa C.J."/>
            <person name="Murat F."/>
            <person name="Staton S.E."/>
            <person name="Cottret L."/>
            <person name="Lelandais-Briere C."/>
            <person name="Owens G.L."/>
            <person name="Carrere S."/>
            <person name="Mayjonade B."/>
            <person name="Legrand L."/>
            <person name="Gill N."/>
            <person name="Kane N.C."/>
            <person name="Bowers J.E."/>
            <person name="Hubner S."/>
            <person name="Bellec A."/>
            <person name="Berard A."/>
            <person name="Berges H."/>
            <person name="Blanchet N."/>
            <person name="Boniface M.C."/>
            <person name="Brunel D."/>
            <person name="Catrice O."/>
            <person name="Chaidir N."/>
            <person name="Claudel C."/>
            <person name="Donnadieu C."/>
            <person name="Faraut T."/>
            <person name="Fievet G."/>
            <person name="Helmstetter N."/>
            <person name="King M."/>
            <person name="Knapp S.J."/>
            <person name="Lai Z."/>
            <person name="Le Paslier M.C."/>
            <person name="Lippi Y."/>
            <person name="Lorenzon L."/>
            <person name="Mandel J.R."/>
            <person name="Marage G."/>
            <person name="Marchand G."/>
            <person name="Marquand E."/>
            <person name="Bret-Mestries E."/>
            <person name="Morien E."/>
            <person name="Nambeesan S."/>
            <person name="Nguyen T."/>
            <person name="Pegot-Espagnet P."/>
            <person name="Pouilly N."/>
            <person name="Raftis F."/>
            <person name="Sallet E."/>
            <person name="Schiex T."/>
            <person name="Thomas J."/>
            <person name="Vandecasteele C."/>
            <person name="Vares D."/>
            <person name="Vear F."/>
            <person name="Vautrin S."/>
            <person name="Crespi M."/>
            <person name="Mangin B."/>
            <person name="Burke J.M."/>
            <person name="Salse J."/>
            <person name="Munos S."/>
            <person name="Vincourt P."/>
            <person name="Rieseberg L.H."/>
            <person name="Langlade N.B."/>
        </authorList>
    </citation>
    <scope>NUCLEOTIDE SEQUENCE [LARGE SCALE GENOMIC DNA]</scope>
    <source>
        <strain evidence="3">cv. SF193</strain>
        <tissue evidence="1">Leaves</tissue>
    </source>
</reference>
<dbReference type="EMBL" id="MNCJ02000323">
    <property type="protein sequence ID" value="KAF5795001.1"/>
    <property type="molecule type" value="Genomic_DNA"/>
</dbReference>
<sequence length="55" mass="6491">MKTPYLSFPCQVDNDGCRWRSSVHHISRKKGVLARENERCLGCLKYDPYKQKNFS</sequence>
<dbReference type="InParanoid" id="A0A251U4Q5"/>
<organism evidence="2 3">
    <name type="scientific">Helianthus annuus</name>
    <name type="common">Common sunflower</name>
    <dbReference type="NCBI Taxonomy" id="4232"/>
    <lineage>
        <taxon>Eukaryota</taxon>
        <taxon>Viridiplantae</taxon>
        <taxon>Streptophyta</taxon>
        <taxon>Embryophyta</taxon>
        <taxon>Tracheophyta</taxon>
        <taxon>Spermatophyta</taxon>
        <taxon>Magnoliopsida</taxon>
        <taxon>eudicotyledons</taxon>
        <taxon>Gunneridae</taxon>
        <taxon>Pentapetalae</taxon>
        <taxon>asterids</taxon>
        <taxon>campanulids</taxon>
        <taxon>Asterales</taxon>
        <taxon>Asteraceae</taxon>
        <taxon>Asteroideae</taxon>
        <taxon>Heliantheae alliance</taxon>
        <taxon>Heliantheae</taxon>
        <taxon>Helianthus</taxon>
    </lineage>
</organism>
<dbReference type="EMBL" id="CM007897">
    <property type="protein sequence ID" value="OTG18320.1"/>
    <property type="molecule type" value="Genomic_DNA"/>
</dbReference>
<gene>
    <name evidence="2" type="ORF">HannXRQ_Chr08g0221831</name>
    <name evidence="1" type="ORF">HanXRQr2_Chr08g0334641</name>
</gene>
<accession>A0A251U4Q5</accession>
<dbReference type="AlphaFoldDB" id="A0A251U4Q5"/>
<keyword evidence="3" id="KW-1185">Reference proteome</keyword>
<protein>
    <submittedName>
        <fullName evidence="2">Uncharacterized protein</fullName>
    </submittedName>
</protein>
<dbReference type="Gramene" id="mRNA:HanXRQr2_Chr08g0334641">
    <property type="protein sequence ID" value="mRNA:HanXRQr2_Chr08g0334641"/>
    <property type="gene ID" value="HanXRQr2_Chr08g0334641"/>
</dbReference>
<reference evidence="2" key="2">
    <citation type="submission" date="2017-02" db="EMBL/GenBank/DDBJ databases">
        <title>Sunflower complete genome.</title>
        <authorList>
            <person name="Langlade N."/>
            <person name="Munos S."/>
        </authorList>
    </citation>
    <scope>NUCLEOTIDE SEQUENCE [LARGE SCALE GENOMIC DNA]</scope>
    <source>
        <tissue evidence="2">Leaves</tissue>
    </source>
</reference>
<evidence type="ECO:0000313" key="3">
    <source>
        <dbReference type="Proteomes" id="UP000215914"/>
    </source>
</evidence>
<evidence type="ECO:0000313" key="2">
    <source>
        <dbReference type="EMBL" id="OTG18320.1"/>
    </source>
</evidence>
<proteinExistence type="predicted"/>
<reference evidence="1" key="3">
    <citation type="submission" date="2020-06" db="EMBL/GenBank/DDBJ databases">
        <title>Helianthus annuus Genome sequencing and assembly Release 2.</title>
        <authorList>
            <person name="Gouzy J."/>
            <person name="Langlade N."/>
            <person name="Munos S."/>
        </authorList>
    </citation>
    <scope>NUCLEOTIDE SEQUENCE</scope>
    <source>
        <tissue evidence="1">Leaves</tissue>
    </source>
</reference>
<dbReference type="Proteomes" id="UP000215914">
    <property type="component" value="Chromosome 8"/>
</dbReference>